<dbReference type="InterPro" id="IPR002898">
    <property type="entry name" value="MotA_ExbB_proton_chnl"/>
</dbReference>
<evidence type="ECO:0000313" key="10">
    <source>
        <dbReference type="EMBL" id="NGO39851.1"/>
    </source>
</evidence>
<comment type="subcellular location">
    <subcellularLocation>
        <location evidence="1">Cell membrane</location>
        <topology evidence="1">Multi-pass membrane protein</topology>
    </subcellularLocation>
    <subcellularLocation>
        <location evidence="6">Membrane</location>
        <topology evidence="6">Multi-pass membrane protein</topology>
    </subcellularLocation>
</comment>
<keyword evidence="5 8" id="KW-0472">Membrane</keyword>
<evidence type="ECO:0000256" key="5">
    <source>
        <dbReference type="ARBA" id="ARBA00023136"/>
    </source>
</evidence>
<keyword evidence="11" id="KW-1185">Reference proteome</keyword>
<evidence type="ECO:0000313" key="11">
    <source>
        <dbReference type="Proteomes" id="UP000477311"/>
    </source>
</evidence>
<feature type="transmembrane region" description="Helical" evidence="8">
    <location>
        <begin position="271"/>
        <end position="291"/>
    </location>
</feature>
<dbReference type="GO" id="GO:0017038">
    <property type="term" value="P:protein import"/>
    <property type="evidence" value="ECO:0007669"/>
    <property type="project" value="TreeGrafter"/>
</dbReference>
<dbReference type="EMBL" id="JAAKYA010000072">
    <property type="protein sequence ID" value="NGO39851.1"/>
    <property type="molecule type" value="Genomic_DNA"/>
</dbReference>
<dbReference type="PANTHER" id="PTHR30625:SF11">
    <property type="entry name" value="MOTA_TOLQ_EXBB PROTON CHANNEL DOMAIN-CONTAINING PROTEIN"/>
    <property type="match status" value="1"/>
</dbReference>
<evidence type="ECO:0000256" key="7">
    <source>
        <dbReference type="SAM" id="Coils"/>
    </source>
</evidence>
<keyword evidence="6" id="KW-0813">Transport</keyword>
<feature type="domain" description="MotA/TolQ/ExbB proton channel" evidence="9">
    <location>
        <begin position="329"/>
        <end position="447"/>
    </location>
</feature>
<keyword evidence="2" id="KW-1003">Cell membrane</keyword>
<dbReference type="GO" id="GO:0005886">
    <property type="term" value="C:plasma membrane"/>
    <property type="evidence" value="ECO:0007669"/>
    <property type="project" value="UniProtKB-SubCell"/>
</dbReference>
<evidence type="ECO:0000256" key="3">
    <source>
        <dbReference type="ARBA" id="ARBA00022692"/>
    </source>
</evidence>
<protein>
    <submittedName>
        <fullName evidence="10">MotA/TolQ/ExbB proton channel family protein</fullName>
    </submittedName>
</protein>
<keyword evidence="4 8" id="KW-1133">Transmembrane helix</keyword>
<evidence type="ECO:0000259" key="9">
    <source>
        <dbReference type="Pfam" id="PF01618"/>
    </source>
</evidence>
<name>A0A6M1RWM2_9BACT</name>
<keyword evidence="6" id="KW-0653">Protein transport</keyword>
<dbReference type="RefSeq" id="WP_165108107.1">
    <property type="nucleotide sequence ID" value="NZ_JAAKYA010000072.1"/>
</dbReference>
<evidence type="ECO:0000256" key="6">
    <source>
        <dbReference type="RuleBase" id="RU004057"/>
    </source>
</evidence>
<evidence type="ECO:0000256" key="1">
    <source>
        <dbReference type="ARBA" id="ARBA00004651"/>
    </source>
</evidence>
<evidence type="ECO:0000256" key="8">
    <source>
        <dbReference type="SAM" id="Phobius"/>
    </source>
</evidence>
<feature type="transmembrane region" description="Helical" evidence="8">
    <location>
        <begin position="369"/>
        <end position="394"/>
    </location>
</feature>
<proteinExistence type="inferred from homology"/>
<dbReference type="PANTHER" id="PTHR30625">
    <property type="entry name" value="PROTEIN TOLQ"/>
    <property type="match status" value="1"/>
</dbReference>
<dbReference type="InterPro" id="IPR017270">
    <property type="entry name" value="MotA/TolQ/ExbB-rel"/>
</dbReference>
<feature type="coiled-coil region" evidence="7">
    <location>
        <begin position="31"/>
        <end position="93"/>
    </location>
</feature>
<dbReference type="Proteomes" id="UP000477311">
    <property type="component" value="Unassembled WGS sequence"/>
</dbReference>
<evidence type="ECO:0000256" key="2">
    <source>
        <dbReference type="ARBA" id="ARBA00022475"/>
    </source>
</evidence>
<accession>A0A6M1RWM2</accession>
<organism evidence="10 11">
    <name type="scientific">Limisphaera ngatamarikiensis</name>
    <dbReference type="NCBI Taxonomy" id="1324935"/>
    <lineage>
        <taxon>Bacteria</taxon>
        <taxon>Pseudomonadati</taxon>
        <taxon>Verrucomicrobiota</taxon>
        <taxon>Verrucomicrobiia</taxon>
        <taxon>Limisphaerales</taxon>
        <taxon>Limisphaeraceae</taxon>
        <taxon>Limisphaera</taxon>
    </lineage>
</organism>
<reference evidence="10 11" key="1">
    <citation type="submission" date="2020-02" db="EMBL/GenBank/DDBJ databases">
        <title>Draft genome sequence of Limisphaera ngatamarikiensis NGM72.4T, a thermophilic Verrucomicrobia grouped in subdivision 3.</title>
        <authorList>
            <person name="Carere C.R."/>
            <person name="Steen J."/>
            <person name="Hugenholtz P."/>
            <person name="Stott M.B."/>
        </authorList>
    </citation>
    <scope>NUCLEOTIDE SEQUENCE [LARGE SCALE GENOMIC DNA]</scope>
    <source>
        <strain evidence="10 11">NGM72.4</strain>
    </source>
</reference>
<dbReference type="PIRSF" id="PIRSF037714">
    <property type="entry name" value="TolR"/>
    <property type="match status" value="1"/>
</dbReference>
<gene>
    <name evidence="10" type="ORF">G4L39_10665</name>
</gene>
<sequence>MKRGYWLWILWVLGAGWAMGADWSLVEGGARADLEAALRELAQTRAEVEAERLPLVRRVRELEETVTARRAELERARRAADNALVELNVLKSELRARSNEVAAVEGLLHNYFEAFSGRLHGAEASRYDGVLREYQRARSEDAGDPADRLGRQLALVDAGLERIERLMGGDIVEGRALSAGGALVEGRYVMIGPAVWFAAAGEDGAAGVVQVRLNAPAPEVVPVDAKASSEIRAVASNGAGLLPVDPTQGNALKLAATRDSLWTHIRKGGPVMVPILLLGATALLIFVVKWVQLSRVPMAGPEEVQAVLVALSEGNPERAQLVARRIAGPVGRMLEAAVAHWREPKEAVEEVLYEKMLALRPRWERGLPFLALAAAAAPLLGLLGTVTGMINTFNVITVFGTGDPKTLAGGISEALITTEFGLIVAIPSLLLHALLSRRLKGMLGRLEQISVAFLNGLPASRTPSAIREGVTR</sequence>
<dbReference type="Pfam" id="PF01618">
    <property type="entry name" value="MotA_ExbB"/>
    <property type="match status" value="1"/>
</dbReference>
<keyword evidence="3 8" id="KW-0812">Transmembrane</keyword>
<comment type="caution">
    <text evidence="10">The sequence shown here is derived from an EMBL/GenBank/DDBJ whole genome shotgun (WGS) entry which is preliminary data.</text>
</comment>
<comment type="similarity">
    <text evidence="6">Belongs to the exbB/tolQ family.</text>
</comment>
<evidence type="ECO:0000256" key="4">
    <source>
        <dbReference type="ARBA" id="ARBA00022989"/>
    </source>
</evidence>
<keyword evidence="7" id="KW-0175">Coiled coil</keyword>
<feature type="transmembrane region" description="Helical" evidence="8">
    <location>
        <begin position="414"/>
        <end position="435"/>
    </location>
</feature>
<dbReference type="AlphaFoldDB" id="A0A6M1RWM2"/>
<dbReference type="InterPro" id="IPR050790">
    <property type="entry name" value="ExbB/TolQ_transport"/>
</dbReference>